<dbReference type="PROSITE" id="PS00107">
    <property type="entry name" value="PROTEIN_KINASE_ATP"/>
    <property type="match status" value="1"/>
</dbReference>
<reference evidence="17" key="1">
    <citation type="submission" date="2022-08" db="EMBL/GenBank/DDBJ databases">
        <authorList>
            <person name="Marques A."/>
        </authorList>
    </citation>
    <scope>NUCLEOTIDE SEQUENCE</scope>
    <source>
        <strain evidence="17">RhyPub2mFocal</strain>
        <tissue evidence="17">Leaves</tissue>
    </source>
</reference>
<evidence type="ECO:0000256" key="12">
    <source>
        <dbReference type="ARBA" id="ARBA00023180"/>
    </source>
</evidence>
<evidence type="ECO:0000256" key="9">
    <source>
        <dbReference type="ARBA" id="ARBA00022989"/>
    </source>
</evidence>
<evidence type="ECO:0000256" key="4">
    <source>
        <dbReference type="ARBA" id="ARBA00022692"/>
    </source>
</evidence>
<evidence type="ECO:0000256" key="2">
    <source>
        <dbReference type="ARBA" id="ARBA00022527"/>
    </source>
</evidence>
<name>A0AAV8GUH6_9POAL</name>
<dbReference type="SUPFAM" id="SSF57196">
    <property type="entry name" value="EGF/Laminin"/>
    <property type="match status" value="1"/>
</dbReference>
<dbReference type="PROSITE" id="PS50011">
    <property type="entry name" value="PROTEIN_KINASE_DOM"/>
    <property type="match status" value="1"/>
</dbReference>
<dbReference type="SMART" id="SM00179">
    <property type="entry name" value="EGF_CA"/>
    <property type="match status" value="1"/>
</dbReference>
<protein>
    <submittedName>
        <fullName evidence="17">Wall-associated kinase family protein</fullName>
    </submittedName>
</protein>
<dbReference type="Gene3D" id="1.10.510.10">
    <property type="entry name" value="Transferase(Phosphotransferase) domain 1"/>
    <property type="match status" value="1"/>
</dbReference>
<evidence type="ECO:0000256" key="1">
    <source>
        <dbReference type="ARBA" id="ARBA00004479"/>
    </source>
</evidence>
<keyword evidence="3" id="KW-0808">Transferase</keyword>
<keyword evidence="11" id="KW-1015">Disulfide bond</keyword>
<dbReference type="InterPro" id="IPR017441">
    <property type="entry name" value="Protein_kinase_ATP_BS"/>
</dbReference>
<feature type="binding site" evidence="13">
    <location>
        <position position="476"/>
    </location>
    <ligand>
        <name>ATP</name>
        <dbReference type="ChEBI" id="CHEBI:30616"/>
    </ligand>
</feature>
<keyword evidence="5 15" id="KW-0732">Signal</keyword>
<dbReference type="GO" id="GO:0030247">
    <property type="term" value="F:polysaccharide binding"/>
    <property type="evidence" value="ECO:0007669"/>
    <property type="project" value="InterPro"/>
</dbReference>
<dbReference type="FunFam" id="2.10.25.10:FF:000355">
    <property type="entry name" value="Wall-associated receptor kinase 3"/>
    <property type="match status" value="1"/>
</dbReference>
<dbReference type="PANTHER" id="PTHR27005">
    <property type="entry name" value="WALL-ASSOCIATED RECEPTOR KINASE-LIKE 21"/>
    <property type="match status" value="1"/>
</dbReference>
<feature type="domain" description="Protein kinase" evidence="16">
    <location>
        <begin position="447"/>
        <end position="717"/>
    </location>
</feature>
<dbReference type="GO" id="GO:0005509">
    <property type="term" value="F:calcium ion binding"/>
    <property type="evidence" value="ECO:0007669"/>
    <property type="project" value="InterPro"/>
</dbReference>
<evidence type="ECO:0000256" key="7">
    <source>
        <dbReference type="ARBA" id="ARBA00022777"/>
    </source>
</evidence>
<dbReference type="PROSITE" id="PS01187">
    <property type="entry name" value="EGF_CA"/>
    <property type="match status" value="1"/>
</dbReference>
<dbReference type="InterPro" id="IPR008271">
    <property type="entry name" value="Ser/Thr_kinase_AS"/>
</dbReference>
<dbReference type="InterPro" id="IPR025287">
    <property type="entry name" value="WAK_GUB"/>
</dbReference>
<dbReference type="InterPro" id="IPR011009">
    <property type="entry name" value="Kinase-like_dom_sf"/>
</dbReference>
<evidence type="ECO:0000256" key="14">
    <source>
        <dbReference type="SAM" id="Phobius"/>
    </source>
</evidence>
<dbReference type="InterPro" id="IPR045274">
    <property type="entry name" value="WAK-like"/>
</dbReference>
<evidence type="ECO:0000256" key="13">
    <source>
        <dbReference type="PROSITE-ProRule" id="PRU10141"/>
    </source>
</evidence>
<evidence type="ECO:0000256" key="3">
    <source>
        <dbReference type="ARBA" id="ARBA00022679"/>
    </source>
</evidence>
<keyword evidence="2" id="KW-0723">Serine/threonine-protein kinase</keyword>
<dbReference type="GO" id="GO:0007166">
    <property type="term" value="P:cell surface receptor signaling pathway"/>
    <property type="evidence" value="ECO:0007669"/>
    <property type="project" value="InterPro"/>
</dbReference>
<dbReference type="InterPro" id="IPR001881">
    <property type="entry name" value="EGF-like_Ca-bd_dom"/>
</dbReference>
<keyword evidence="18" id="KW-1185">Reference proteome</keyword>
<dbReference type="CDD" id="cd14066">
    <property type="entry name" value="STKc_IRAK"/>
    <property type="match status" value="1"/>
</dbReference>
<dbReference type="FunFam" id="1.10.510.10:FF:000084">
    <property type="entry name" value="Wall-associated receptor kinase 2"/>
    <property type="match status" value="1"/>
</dbReference>
<feature type="transmembrane region" description="Helical" evidence="14">
    <location>
        <begin position="381"/>
        <end position="403"/>
    </location>
</feature>
<accession>A0AAV8GUH6</accession>
<evidence type="ECO:0000259" key="16">
    <source>
        <dbReference type="PROSITE" id="PS50011"/>
    </source>
</evidence>
<evidence type="ECO:0000256" key="11">
    <source>
        <dbReference type="ARBA" id="ARBA00023157"/>
    </source>
</evidence>
<keyword evidence="7 17" id="KW-0418">Kinase</keyword>
<dbReference type="Gene3D" id="3.30.200.20">
    <property type="entry name" value="Phosphorylase Kinase, domain 1"/>
    <property type="match status" value="1"/>
</dbReference>
<evidence type="ECO:0000256" key="6">
    <source>
        <dbReference type="ARBA" id="ARBA00022741"/>
    </source>
</evidence>
<dbReference type="SMART" id="SM00220">
    <property type="entry name" value="S_TKc"/>
    <property type="match status" value="1"/>
</dbReference>
<proteinExistence type="predicted"/>
<dbReference type="GO" id="GO:0004674">
    <property type="term" value="F:protein serine/threonine kinase activity"/>
    <property type="evidence" value="ECO:0007669"/>
    <property type="project" value="UniProtKB-KW"/>
</dbReference>
<dbReference type="FunFam" id="3.30.200.20:FF:000043">
    <property type="entry name" value="Wall-associated receptor kinase 2"/>
    <property type="match status" value="1"/>
</dbReference>
<evidence type="ECO:0000313" key="18">
    <source>
        <dbReference type="Proteomes" id="UP001140206"/>
    </source>
</evidence>
<dbReference type="CDD" id="cd00054">
    <property type="entry name" value="EGF_CA"/>
    <property type="match status" value="1"/>
</dbReference>
<dbReference type="AlphaFoldDB" id="A0AAV8GUH6"/>
<dbReference type="Pfam" id="PF13947">
    <property type="entry name" value="GUB_WAK_bind"/>
    <property type="match status" value="1"/>
</dbReference>
<dbReference type="Proteomes" id="UP001140206">
    <property type="component" value="Chromosome 1"/>
</dbReference>
<evidence type="ECO:0000313" key="17">
    <source>
        <dbReference type="EMBL" id="KAJ4806952.1"/>
    </source>
</evidence>
<evidence type="ECO:0000256" key="15">
    <source>
        <dbReference type="SAM" id="SignalP"/>
    </source>
</evidence>
<organism evidence="17 18">
    <name type="scientific">Rhynchospora pubera</name>
    <dbReference type="NCBI Taxonomy" id="906938"/>
    <lineage>
        <taxon>Eukaryota</taxon>
        <taxon>Viridiplantae</taxon>
        <taxon>Streptophyta</taxon>
        <taxon>Embryophyta</taxon>
        <taxon>Tracheophyta</taxon>
        <taxon>Spermatophyta</taxon>
        <taxon>Magnoliopsida</taxon>
        <taxon>Liliopsida</taxon>
        <taxon>Poales</taxon>
        <taxon>Cyperaceae</taxon>
        <taxon>Cyperoideae</taxon>
        <taxon>Rhynchosporeae</taxon>
        <taxon>Rhynchospora</taxon>
    </lineage>
</organism>
<dbReference type="EMBL" id="JAMFTS010000001">
    <property type="protein sequence ID" value="KAJ4806952.1"/>
    <property type="molecule type" value="Genomic_DNA"/>
</dbReference>
<dbReference type="PROSITE" id="PS00108">
    <property type="entry name" value="PROTEIN_KINASE_ST"/>
    <property type="match status" value="1"/>
</dbReference>
<dbReference type="GO" id="GO:0005524">
    <property type="term" value="F:ATP binding"/>
    <property type="evidence" value="ECO:0007669"/>
    <property type="project" value="UniProtKB-UniRule"/>
</dbReference>
<comment type="caution">
    <text evidence="17">The sequence shown here is derived from an EMBL/GenBank/DDBJ whole genome shotgun (WGS) entry which is preliminary data.</text>
</comment>
<dbReference type="InterPro" id="IPR000152">
    <property type="entry name" value="EGF-type_Asp/Asn_hydroxyl_site"/>
</dbReference>
<keyword evidence="4 14" id="KW-0812">Transmembrane</keyword>
<feature type="signal peptide" evidence="15">
    <location>
        <begin position="1"/>
        <end position="25"/>
    </location>
</feature>
<dbReference type="SUPFAM" id="SSF56112">
    <property type="entry name" value="Protein kinase-like (PK-like)"/>
    <property type="match status" value="1"/>
</dbReference>
<dbReference type="Pfam" id="PF00069">
    <property type="entry name" value="Pkinase"/>
    <property type="match status" value="1"/>
</dbReference>
<sequence length="721" mass="80629">MASLSPLLLLTLLVFLHLPLPAAHASAPISIPGCPSTCGNITVPFPFGIDPGCFREGFNLICNESYNPPQLFLSRDVEVFHVYYNNKYSDFDYIIFDIFRRSIRIKQISPSGTIHTSVIASCFCYNSSSNYQFGTRAVTKLDLYQNLSIPYLLSTSNSLFVIGCPNQLGYLIDGQDNYVAGCTPDCRASQYSLDATNKSSIGVGFCQISIPSGVAEYFPDIKVLGNFTTYRKRLNGTTICSYVFLADSNWFHYNKSYLTRTEDFEVQLVLDWAIRNVGNCSYARRNLTDYACRSTNHDCNNSQNGAGYLCSCSKGYQGNPYITGGCQDVNECDLKDKYPCFGNCENTMGSFICSCPHGTKGNATMKDGCHKKDILTFTLKIIIGTSVGALFVVLACFGLFILIQKRRLIKTKQRFFEQNGGRLLQQINTTTFKIYSIEELEQATNKFSEECILGRGGHGIVYKGIFEDGTVTAIKKSKLMEEDETNEFAKEIVILSQINHKNVVKLLGCCLEVKVPVLVYEYISNGTLYHYIHDKQTLILSDVRLRIAVETANALAYMHTFASPPILHGDVKSANILLDDNLIAYVSDFGTSKLVPNDVAEIATLVQGTIGYLDPEYITTCQLTDRSDVYSFAVVLLELLTRKKAFYLEGPEEDRSLASSFCKAKKDGRFLEILDAQVRDELKLEVLEEIGNLVMQCLSKNRDERPKMTEVAQRLEMARTL</sequence>
<dbReference type="PROSITE" id="PS00010">
    <property type="entry name" value="ASX_HYDROXYL"/>
    <property type="match status" value="1"/>
</dbReference>
<gene>
    <name evidence="17" type="ORF">LUZ62_019518</name>
</gene>
<feature type="chain" id="PRO_5043619754" evidence="15">
    <location>
        <begin position="26"/>
        <end position="721"/>
    </location>
</feature>
<keyword evidence="6 13" id="KW-0547">Nucleotide-binding</keyword>
<dbReference type="InterPro" id="IPR000742">
    <property type="entry name" value="EGF"/>
</dbReference>
<dbReference type="SMART" id="SM00181">
    <property type="entry name" value="EGF"/>
    <property type="match status" value="2"/>
</dbReference>
<keyword evidence="8 13" id="KW-0067">ATP-binding</keyword>
<keyword evidence="12" id="KW-0325">Glycoprotein</keyword>
<dbReference type="GO" id="GO:0005886">
    <property type="term" value="C:plasma membrane"/>
    <property type="evidence" value="ECO:0007669"/>
    <property type="project" value="TreeGrafter"/>
</dbReference>
<comment type="subcellular location">
    <subcellularLocation>
        <location evidence="1">Membrane</location>
        <topology evidence="1">Single-pass type I membrane protein</topology>
    </subcellularLocation>
</comment>
<dbReference type="PANTHER" id="PTHR27005:SF394">
    <property type="entry name" value="OS02G0808100 PROTEIN"/>
    <property type="match status" value="1"/>
</dbReference>
<dbReference type="Gene3D" id="2.10.25.10">
    <property type="entry name" value="Laminin"/>
    <property type="match status" value="1"/>
</dbReference>
<evidence type="ECO:0000256" key="8">
    <source>
        <dbReference type="ARBA" id="ARBA00022840"/>
    </source>
</evidence>
<evidence type="ECO:0000256" key="5">
    <source>
        <dbReference type="ARBA" id="ARBA00022729"/>
    </source>
</evidence>
<dbReference type="InterPro" id="IPR018097">
    <property type="entry name" value="EGF_Ca-bd_CS"/>
</dbReference>
<dbReference type="InterPro" id="IPR000719">
    <property type="entry name" value="Prot_kinase_dom"/>
</dbReference>
<keyword evidence="10 14" id="KW-0472">Membrane</keyword>
<keyword evidence="9 14" id="KW-1133">Transmembrane helix</keyword>
<evidence type="ECO:0000256" key="10">
    <source>
        <dbReference type="ARBA" id="ARBA00023136"/>
    </source>
</evidence>